<keyword evidence="7" id="KW-1185">Reference proteome</keyword>
<comment type="caution">
    <text evidence="6">The sequence shown here is derived from an EMBL/GenBank/DDBJ whole genome shotgun (WGS) entry which is preliminary data.</text>
</comment>
<protein>
    <recommendedName>
        <fullName evidence="5">MYND-type domain-containing protein</fullName>
    </recommendedName>
</protein>
<dbReference type="Gene3D" id="6.10.140.2220">
    <property type="match status" value="1"/>
</dbReference>
<keyword evidence="2 4" id="KW-0863">Zinc-finger</keyword>
<evidence type="ECO:0000256" key="1">
    <source>
        <dbReference type="ARBA" id="ARBA00022723"/>
    </source>
</evidence>
<name>A0AAD5VSS8_9AGAR</name>
<dbReference type="Pfam" id="PF01753">
    <property type="entry name" value="zf-MYND"/>
    <property type="match status" value="1"/>
</dbReference>
<dbReference type="InterPro" id="IPR024983">
    <property type="entry name" value="CHAT_dom"/>
</dbReference>
<dbReference type="GO" id="GO:0008270">
    <property type="term" value="F:zinc ion binding"/>
    <property type="evidence" value="ECO:0007669"/>
    <property type="project" value="UniProtKB-KW"/>
</dbReference>
<dbReference type="SUPFAM" id="SSF144232">
    <property type="entry name" value="HIT/MYND zinc finger-like"/>
    <property type="match status" value="1"/>
</dbReference>
<feature type="domain" description="MYND-type" evidence="5">
    <location>
        <begin position="248"/>
        <end position="284"/>
    </location>
</feature>
<sequence length="1543" mass="173656">MSSLDRHSLSRDDIIQVLKGMNIDLVSNTKVSAPRLKNRLDEALDAAQRFTTTFPDDPDAVGGINLSNYPLWKKRTPVVDAFTRRTWAAIFQDNREFEDQRQLAFPRLIQIIPDIGKDMDQKRIGYVALKDMTIFRALIIRFFSTFEIDEKTPLVLCNYAVVEEEDEESLEDSIADLTPEDQRGRAYPMTAVEQNLFITLLSLNRRHLSPRFRLPAEVRDDRCDVGFILPIGSLNMKDVIRLSKIGDCPLCGDEAHHACKACMSARYCSRECQREDWRNHRGLCRAISSGKWYKITLEPNPFSALMSRMYKTSITRYYDDSDENQTPGAEVLDEAPPNYHGDAYYLVKLQVPLGADANQVLVYDQFKTFELHLSEAKNPEAFIAALFAVAQVIMESVAALELKNPELTAPLTYFAGTESEWKLFIEKAMRVVNLVGGPLRVESFEFEHSLEVCHSLPALEIPSNTQPTQRENIMKNVKGMVLLLQDCQNDLRSAQLYLGLRGTETAADELVNWLINWQADQGARAEVVAVETSKEDRLVVRGLEETPPVPKCSETMMPGTPEAMTQTQTPILSSFDNDLEQTAPAMPVSFSEGINDQVAIARRQREERLFKYFNGSKPDSAELQEEISLCNKFLQSLQNVDVDLDTYLGCCLVLAGAHFGQYFHSGKVSDFAEAFEYSVTSCFLIVHLHPELEPKFRAKWIRAYKILAEYLVYVTFPEHRNKPVSKVAVRKALELSDAIRHVQTAPDIRFPTATLQFWSNTRRALLSERFTRGQEAIDDFREMRSEWPSSGVSPADSDGPSPRNRDRLAWLLYDRYRQNNDSNDLEAAIKHWQVVASSNIDGMSTRALTMLGGIYTSTRDINILGALEERRIQALFYYNQVLNRHPIRSSTASSRLKVAEGLEALYKGHRNKDDLCLTLDVLESTSGVVDTTSELYPEMTLKLARMYFLSGKLDDSIRWYQKRAEVSGQKELEPSDKQRTWSIEHQRKIARSDANSPSDRLSAAHRWALLALRSALPECLEACEVVSSQLGSAIWLGNKLDDKYAELRSGGRASFGATAVAAVLRFETERPSLAVEYLEQNLAMTYRQVLQLRGGEEFHRLIKVKPELGKRLEVVSRDLQHLSQTVGSSDEWVGSDNYKRGLEYQQLLQEIHENPGFENFFRPSPYAKLAAASSGGPVIMISSDWVTKETCALILLNSKVEPISMTLPRASHDEVKKHSLGLAQLLHRYKVLQRGLDDSETSSDTRAGKPVKSRTDVRATGMAINGEQRNLRADIGKLITSSKSGYKSGRIWWCPAGEFTRLPLHAAAPLEAAYIPSYTYMLETLINARSRATFTPTTDAPQILTIGISEYLGHRHPPLPSVKDEIRTIREILYTKRPAAETLSTIENTRAQVDTVMAAIKSSQVVHLACHGVQDTHAPLESHLVLSDGNLSLRQILTTDLPNAQFAFLSACQTATGDPTLANESIHLTGGFTVAGFRSIIGTMWSIADEDAPRVSREVYNSILGDEGLEITKAAEGLWKAVRWMRERGIPPHRWVPFIHVGI</sequence>
<dbReference type="EMBL" id="JANIEX010000523">
    <property type="protein sequence ID" value="KAJ3565977.1"/>
    <property type="molecule type" value="Genomic_DNA"/>
</dbReference>
<accession>A0AAD5VSS8</accession>
<evidence type="ECO:0000313" key="7">
    <source>
        <dbReference type="Proteomes" id="UP001213000"/>
    </source>
</evidence>
<gene>
    <name evidence="6" type="ORF">NP233_g7296</name>
</gene>
<dbReference type="Proteomes" id="UP001213000">
    <property type="component" value="Unassembled WGS sequence"/>
</dbReference>
<keyword evidence="3" id="KW-0862">Zinc</keyword>
<evidence type="ECO:0000256" key="4">
    <source>
        <dbReference type="PROSITE-ProRule" id="PRU00134"/>
    </source>
</evidence>
<dbReference type="PROSITE" id="PS50865">
    <property type="entry name" value="ZF_MYND_2"/>
    <property type="match status" value="1"/>
</dbReference>
<proteinExistence type="predicted"/>
<dbReference type="PROSITE" id="PS01360">
    <property type="entry name" value="ZF_MYND_1"/>
    <property type="match status" value="1"/>
</dbReference>
<evidence type="ECO:0000259" key="5">
    <source>
        <dbReference type="PROSITE" id="PS50865"/>
    </source>
</evidence>
<dbReference type="Gene3D" id="1.25.40.10">
    <property type="entry name" value="Tetratricopeptide repeat domain"/>
    <property type="match status" value="1"/>
</dbReference>
<evidence type="ECO:0000313" key="6">
    <source>
        <dbReference type="EMBL" id="KAJ3565977.1"/>
    </source>
</evidence>
<keyword evidence="1" id="KW-0479">Metal-binding</keyword>
<dbReference type="InterPro" id="IPR011990">
    <property type="entry name" value="TPR-like_helical_dom_sf"/>
</dbReference>
<evidence type="ECO:0000256" key="2">
    <source>
        <dbReference type="ARBA" id="ARBA00022771"/>
    </source>
</evidence>
<dbReference type="Pfam" id="PF12770">
    <property type="entry name" value="CHAT"/>
    <property type="match status" value="1"/>
</dbReference>
<organism evidence="6 7">
    <name type="scientific">Leucocoprinus birnbaumii</name>
    <dbReference type="NCBI Taxonomy" id="56174"/>
    <lineage>
        <taxon>Eukaryota</taxon>
        <taxon>Fungi</taxon>
        <taxon>Dikarya</taxon>
        <taxon>Basidiomycota</taxon>
        <taxon>Agaricomycotina</taxon>
        <taxon>Agaricomycetes</taxon>
        <taxon>Agaricomycetidae</taxon>
        <taxon>Agaricales</taxon>
        <taxon>Agaricineae</taxon>
        <taxon>Agaricaceae</taxon>
        <taxon>Leucocoprinus</taxon>
    </lineage>
</organism>
<dbReference type="InterPro" id="IPR002893">
    <property type="entry name" value="Znf_MYND"/>
</dbReference>
<reference evidence="6" key="1">
    <citation type="submission" date="2022-07" db="EMBL/GenBank/DDBJ databases">
        <title>Genome Sequence of Leucocoprinus birnbaumii.</title>
        <authorList>
            <person name="Buettner E."/>
        </authorList>
    </citation>
    <scope>NUCLEOTIDE SEQUENCE</scope>
    <source>
        <strain evidence="6">VT141</strain>
    </source>
</reference>
<evidence type="ECO:0000256" key="3">
    <source>
        <dbReference type="ARBA" id="ARBA00022833"/>
    </source>
</evidence>